<gene>
    <name evidence="1" type="ORF">TSIB3V08_LOCUS5337</name>
</gene>
<proteinExistence type="predicted"/>
<sequence>MVLDLSVSDEVKSALEVLFKALIDKLLLQVDLLKVGRILGTRWFASSFRAVSALWITSEASVIHFKETKKDPR</sequence>
<reference evidence="1" key="1">
    <citation type="submission" date="2020-11" db="EMBL/GenBank/DDBJ databases">
        <authorList>
            <person name="Tran Van P."/>
        </authorList>
    </citation>
    <scope>NUCLEOTIDE SEQUENCE</scope>
</reference>
<accession>A0A7R9FZG6</accession>
<dbReference type="AlphaFoldDB" id="A0A7R9FZG6"/>
<evidence type="ECO:0000313" key="1">
    <source>
        <dbReference type="EMBL" id="CAD7261191.1"/>
    </source>
</evidence>
<organism evidence="1">
    <name type="scientific">Timema shepardi</name>
    <name type="common">Walking stick</name>
    <dbReference type="NCBI Taxonomy" id="629360"/>
    <lineage>
        <taxon>Eukaryota</taxon>
        <taxon>Metazoa</taxon>
        <taxon>Ecdysozoa</taxon>
        <taxon>Arthropoda</taxon>
        <taxon>Hexapoda</taxon>
        <taxon>Insecta</taxon>
        <taxon>Pterygota</taxon>
        <taxon>Neoptera</taxon>
        <taxon>Polyneoptera</taxon>
        <taxon>Phasmatodea</taxon>
        <taxon>Timematodea</taxon>
        <taxon>Timematoidea</taxon>
        <taxon>Timematidae</taxon>
        <taxon>Timema</taxon>
    </lineage>
</organism>
<name>A0A7R9FZG6_TIMSH</name>
<protein>
    <submittedName>
        <fullName evidence="1">Uncharacterized protein</fullName>
    </submittedName>
</protein>
<dbReference type="EMBL" id="OC002053">
    <property type="protein sequence ID" value="CAD7261191.1"/>
    <property type="molecule type" value="Genomic_DNA"/>
</dbReference>